<organism evidence="3 4">
    <name type="scientific">Natronorubrum thiooxidans</name>
    <dbReference type="NCBI Taxonomy" id="308853"/>
    <lineage>
        <taxon>Archaea</taxon>
        <taxon>Methanobacteriati</taxon>
        <taxon>Methanobacteriota</taxon>
        <taxon>Stenosarchaea group</taxon>
        <taxon>Halobacteria</taxon>
        <taxon>Halobacteriales</taxon>
        <taxon>Natrialbaceae</taxon>
        <taxon>Natronorubrum</taxon>
    </lineage>
</organism>
<evidence type="ECO:0000259" key="2">
    <source>
        <dbReference type="Pfam" id="PF02397"/>
    </source>
</evidence>
<keyword evidence="3" id="KW-0808">Transferase</keyword>
<protein>
    <submittedName>
        <fullName evidence="3">Sugar transferase involved in LPS biosynthesis (Colanic, teichoic acid)</fullName>
    </submittedName>
</protein>
<feature type="transmembrane region" description="Helical" evidence="1">
    <location>
        <begin position="76"/>
        <end position="96"/>
    </location>
</feature>
<evidence type="ECO:0000256" key="1">
    <source>
        <dbReference type="SAM" id="Phobius"/>
    </source>
</evidence>
<accession>A0A1N7GCW0</accession>
<sequence>MFFGWTYRGVAAVGVVALSVLTASVALFAVGPEPLAITNGQSAVVSVVLVGAIMGAALTPLYSPRPRPVLTVLRQTGVQVGIGCLSLLSLGALGIGAVPSPATVVAIGAGLALVLPVWFWACRRRREPQRVVVVGDDPSLLESTIRALPVPALGFLSPALVTEDEEVVLSGPSEVREPPVVDEGERTVATDGGMVESLAGVDRLSGLSRLEHVLRERDVDTVALAFRQGDREECFGVLRVCHEYGVDVLAHESLSEKLLAGPSVGDELVTVDLEPWPWYSRLAKRAFDLAFATVGLLVLAPLIIVISVAIKLDSPGPVLYGQRRTAELGATFPVWKFRSMLPESEDARPGDADDRITRVGRVLRKTHMDEIPQLITILVGDMSVVGPRAAWTDEEKVLMAEVDGWSRRWTITPGLTGLAQIRGIDSTDGQGKLECDLEYIQCRSLLFDLRIVLTQIWFVLRDVGQLIAPR</sequence>
<proteinExistence type="predicted"/>
<dbReference type="Pfam" id="PF02397">
    <property type="entry name" value="Bac_transf"/>
    <property type="match status" value="1"/>
</dbReference>
<dbReference type="InterPro" id="IPR003362">
    <property type="entry name" value="Bact_transf"/>
</dbReference>
<dbReference type="EMBL" id="FTNR01000011">
    <property type="protein sequence ID" value="SIS10352.1"/>
    <property type="molecule type" value="Genomic_DNA"/>
</dbReference>
<dbReference type="RefSeq" id="WP_076609945.1">
    <property type="nucleotide sequence ID" value="NZ_FTNR01000011.1"/>
</dbReference>
<keyword evidence="1" id="KW-1133">Transmembrane helix</keyword>
<dbReference type="STRING" id="308853.SAMN05421752_11156"/>
<gene>
    <name evidence="3" type="ORF">SAMN05421752_11156</name>
</gene>
<feature type="domain" description="Bacterial sugar transferase" evidence="2">
    <location>
        <begin position="284"/>
        <end position="460"/>
    </location>
</feature>
<dbReference type="GO" id="GO:0016780">
    <property type="term" value="F:phosphotransferase activity, for other substituted phosphate groups"/>
    <property type="evidence" value="ECO:0007669"/>
    <property type="project" value="TreeGrafter"/>
</dbReference>
<dbReference type="Proteomes" id="UP000185936">
    <property type="component" value="Unassembled WGS sequence"/>
</dbReference>
<evidence type="ECO:0000313" key="3">
    <source>
        <dbReference type="EMBL" id="SIS10352.1"/>
    </source>
</evidence>
<keyword evidence="1" id="KW-0472">Membrane</keyword>
<dbReference type="PANTHER" id="PTHR30576:SF0">
    <property type="entry name" value="UNDECAPRENYL-PHOSPHATE N-ACETYLGALACTOSAMINYL 1-PHOSPHATE TRANSFERASE-RELATED"/>
    <property type="match status" value="1"/>
</dbReference>
<feature type="transmembrane region" description="Helical" evidence="1">
    <location>
        <begin position="289"/>
        <end position="310"/>
    </location>
</feature>
<keyword evidence="4" id="KW-1185">Reference proteome</keyword>
<dbReference type="AlphaFoldDB" id="A0A1N7GCW0"/>
<feature type="transmembrane region" description="Helical" evidence="1">
    <location>
        <begin position="44"/>
        <end position="64"/>
    </location>
</feature>
<evidence type="ECO:0000313" key="4">
    <source>
        <dbReference type="Proteomes" id="UP000185936"/>
    </source>
</evidence>
<feature type="transmembrane region" description="Helical" evidence="1">
    <location>
        <begin position="102"/>
        <end position="121"/>
    </location>
</feature>
<reference evidence="4" key="1">
    <citation type="submission" date="2017-01" db="EMBL/GenBank/DDBJ databases">
        <authorList>
            <person name="Varghese N."/>
            <person name="Submissions S."/>
        </authorList>
    </citation>
    <scope>NUCLEOTIDE SEQUENCE [LARGE SCALE GENOMIC DNA]</scope>
    <source>
        <strain evidence="4">type strain: HArc-</strain>
    </source>
</reference>
<name>A0A1N7GCW0_9EURY</name>
<dbReference type="PANTHER" id="PTHR30576">
    <property type="entry name" value="COLANIC BIOSYNTHESIS UDP-GLUCOSE LIPID CARRIER TRANSFERASE"/>
    <property type="match status" value="1"/>
</dbReference>
<keyword evidence="1" id="KW-0812">Transmembrane</keyword>